<comment type="similarity">
    <text evidence="1">Belongs to the glycosyl hydrolase 1 family.</text>
</comment>
<dbReference type="RefSeq" id="WP_021726488.1">
    <property type="nucleotide sequence ID" value="NZ_AWEZ01000056.1"/>
</dbReference>
<dbReference type="InterPro" id="IPR001360">
    <property type="entry name" value="Glyco_hydro_1"/>
</dbReference>
<dbReference type="NCBIfam" id="NF010036">
    <property type="entry name" value="PRK13511.1"/>
    <property type="match status" value="1"/>
</dbReference>
<dbReference type="InterPro" id="IPR017853">
    <property type="entry name" value="GH"/>
</dbReference>
<dbReference type="EC" id="3.2.1.21" evidence="2"/>
<dbReference type="EMBL" id="AWEZ01000056">
    <property type="protein sequence ID" value="ERL07649.1"/>
    <property type="molecule type" value="Genomic_DNA"/>
</dbReference>
<organism evidence="6 7">
    <name type="scientific">Olsenella profusa F0195</name>
    <dbReference type="NCBI Taxonomy" id="1125712"/>
    <lineage>
        <taxon>Bacteria</taxon>
        <taxon>Bacillati</taxon>
        <taxon>Actinomycetota</taxon>
        <taxon>Coriobacteriia</taxon>
        <taxon>Coriobacteriales</taxon>
        <taxon>Atopobiaceae</taxon>
        <taxon>Olsenella</taxon>
    </lineage>
</organism>
<keyword evidence="7" id="KW-1185">Reference proteome</keyword>
<dbReference type="InterPro" id="IPR018120">
    <property type="entry name" value="Glyco_hydro_1_AS"/>
</dbReference>
<keyword evidence="4 6" id="KW-0326">Glycosidase</keyword>
<dbReference type="FunFam" id="3.20.20.80:FF:000004">
    <property type="entry name" value="Beta-glucosidase 6-phospho-beta-glucosidase"/>
    <property type="match status" value="1"/>
</dbReference>
<reference evidence="6 7" key="1">
    <citation type="submission" date="2013-08" db="EMBL/GenBank/DDBJ databases">
        <authorList>
            <person name="Durkin A.S."/>
            <person name="Haft D.R."/>
            <person name="McCorrison J."/>
            <person name="Torralba M."/>
            <person name="Gillis M."/>
            <person name="Haft D.H."/>
            <person name="Methe B."/>
            <person name="Sutton G."/>
            <person name="Nelson K.E."/>
        </authorList>
    </citation>
    <scope>NUCLEOTIDE SEQUENCE [LARGE SCALE GENOMIC DNA]</scope>
    <source>
        <strain evidence="6 7">F0195</strain>
    </source>
</reference>
<dbReference type="PRINTS" id="PR00131">
    <property type="entry name" value="GLHYDRLASE1"/>
</dbReference>
<dbReference type="Pfam" id="PF00232">
    <property type="entry name" value="Glyco_hydro_1"/>
    <property type="match status" value="1"/>
</dbReference>
<evidence type="ECO:0000313" key="7">
    <source>
        <dbReference type="Proteomes" id="UP000016638"/>
    </source>
</evidence>
<dbReference type="OrthoDB" id="3182512at2"/>
<dbReference type="Gene3D" id="3.20.20.80">
    <property type="entry name" value="Glycosidases"/>
    <property type="match status" value="1"/>
</dbReference>
<keyword evidence="3 6" id="KW-0378">Hydrolase</keyword>
<dbReference type="Proteomes" id="UP000016638">
    <property type="component" value="Unassembled WGS sequence"/>
</dbReference>
<dbReference type="PATRIC" id="fig|1125712.3.peg.1619"/>
<evidence type="ECO:0000256" key="3">
    <source>
        <dbReference type="ARBA" id="ARBA00022801"/>
    </source>
</evidence>
<dbReference type="STRING" id="1125712.HMPREF1316_2275"/>
<dbReference type="GO" id="GO:0033920">
    <property type="term" value="F:6-phospho-beta-galactosidase activity"/>
    <property type="evidence" value="ECO:0007669"/>
    <property type="project" value="InterPro"/>
</dbReference>
<dbReference type="eggNOG" id="COG2723">
    <property type="taxonomic scope" value="Bacteria"/>
</dbReference>
<dbReference type="InterPro" id="IPR005928">
    <property type="entry name" value="6P-beta-galactosidase"/>
</dbReference>
<evidence type="ECO:0000256" key="5">
    <source>
        <dbReference type="PROSITE-ProRule" id="PRU10055"/>
    </source>
</evidence>
<dbReference type="NCBIfam" id="TIGR01233">
    <property type="entry name" value="lacG"/>
    <property type="match status" value="1"/>
</dbReference>
<name>U2T3L0_9ACTN</name>
<dbReference type="PANTHER" id="PTHR10353">
    <property type="entry name" value="GLYCOSYL HYDROLASE"/>
    <property type="match status" value="1"/>
</dbReference>
<comment type="caution">
    <text evidence="6">The sequence shown here is derived from an EMBL/GenBank/DDBJ whole genome shotgun (WGS) entry which is preliminary data.</text>
</comment>
<accession>U2T3L0</accession>
<dbReference type="GO" id="GO:0005829">
    <property type="term" value="C:cytosol"/>
    <property type="evidence" value="ECO:0007669"/>
    <property type="project" value="TreeGrafter"/>
</dbReference>
<evidence type="ECO:0000256" key="2">
    <source>
        <dbReference type="ARBA" id="ARBA00012744"/>
    </source>
</evidence>
<dbReference type="SUPFAM" id="SSF51445">
    <property type="entry name" value="(Trans)glycosidases"/>
    <property type="match status" value="1"/>
</dbReference>
<sequence>MTQEDARFPKDFVFGAATAAYQCEGETRTHGKGKVAWDDYLDEKGLFSADPASDFYHRYPEDLRLCQEYGINGIRVSIAWSRIFPNGDDPVPNSEGVAFYHRLFAECRSRGVEPYVTLHHFDSPDALYREGDFLNQHAIDAFERYARFCFAEYPEVTHWFTFNEIWAVVSNMYIEGTWPRGQRYRLDLAFQAMHNMMVAHARAVLAFEELGHPGSIGVVHALSTKYPDDPAAAGDVEAARIDDVLNNQFLLEATFDGRYSEETLDCANRLAALAGGRLEFLPEDLEQLAAAAPHNDCLGINYYQSNFLKAYDGPNDCHHNSTGEKGTERHALQGIGEYVARPEIPRTDWDWMIYPQGLYDLVMRICRQWPHYKELYVTENGMASKDRLEEGAVHDEERIHYIREHLRWALKAIAEGAHLRGYFVWSLMDVFSWNNGYNKRYGLFYVDFDTQERIPKDSARWYAKVAQERFLDT</sequence>
<dbReference type="GO" id="GO:0008422">
    <property type="term" value="F:beta-glucosidase activity"/>
    <property type="evidence" value="ECO:0007669"/>
    <property type="project" value="UniProtKB-EC"/>
</dbReference>
<evidence type="ECO:0000313" key="6">
    <source>
        <dbReference type="EMBL" id="ERL07649.1"/>
    </source>
</evidence>
<dbReference type="PANTHER" id="PTHR10353:SF36">
    <property type="entry name" value="LP05116P"/>
    <property type="match status" value="1"/>
</dbReference>
<proteinExistence type="inferred from homology"/>
<evidence type="ECO:0000256" key="4">
    <source>
        <dbReference type="ARBA" id="ARBA00023295"/>
    </source>
</evidence>
<dbReference type="GO" id="GO:0019512">
    <property type="term" value="P:lactose catabolic process via tagatose-6-phosphate"/>
    <property type="evidence" value="ECO:0007669"/>
    <property type="project" value="InterPro"/>
</dbReference>
<dbReference type="PROSITE" id="PS00572">
    <property type="entry name" value="GLYCOSYL_HYDROL_F1_1"/>
    <property type="match status" value="1"/>
</dbReference>
<dbReference type="AlphaFoldDB" id="U2T3L0"/>
<feature type="active site" description="Nucleophile" evidence="5">
    <location>
        <position position="379"/>
    </location>
</feature>
<protein>
    <recommendedName>
        <fullName evidence="2">beta-glucosidase</fullName>
        <ecNumber evidence="2">3.2.1.21</ecNumber>
    </recommendedName>
</protein>
<gene>
    <name evidence="6" type="primary">lacG</name>
    <name evidence="6" type="ORF">HMPREF1316_2275</name>
</gene>
<evidence type="ECO:0000256" key="1">
    <source>
        <dbReference type="ARBA" id="ARBA00010838"/>
    </source>
</evidence>